<reference evidence="9 10" key="1">
    <citation type="submission" date="2024-09" db="EMBL/GenBank/DDBJ databases">
        <authorList>
            <person name="Sun Q."/>
            <person name="Mori K."/>
        </authorList>
    </citation>
    <scope>NUCLEOTIDE SEQUENCE [LARGE SCALE GENOMIC DNA]</scope>
    <source>
        <strain evidence="9 10">JCM 12520</strain>
    </source>
</reference>
<protein>
    <submittedName>
        <fullName evidence="9">ABC transporter permease subunit</fullName>
    </submittedName>
</protein>
<dbReference type="CDD" id="cd06261">
    <property type="entry name" value="TM_PBP2"/>
    <property type="match status" value="1"/>
</dbReference>
<keyword evidence="2 7" id="KW-0813">Transport</keyword>
<accession>A0ABV5VQ77</accession>
<feature type="transmembrane region" description="Helical" evidence="7">
    <location>
        <begin position="21"/>
        <end position="43"/>
    </location>
</feature>
<evidence type="ECO:0000256" key="4">
    <source>
        <dbReference type="ARBA" id="ARBA00022692"/>
    </source>
</evidence>
<evidence type="ECO:0000256" key="2">
    <source>
        <dbReference type="ARBA" id="ARBA00022448"/>
    </source>
</evidence>
<gene>
    <name evidence="9" type="ORF">ACFFNY_02530</name>
</gene>
<keyword evidence="3" id="KW-1003">Cell membrane</keyword>
<evidence type="ECO:0000256" key="1">
    <source>
        <dbReference type="ARBA" id="ARBA00004651"/>
    </source>
</evidence>
<keyword evidence="5 7" id="KW-1133">Transmembrane helix</keyword>
<dbReference type="InterPro" id="IPR035906">
    <property type="entry name" value="MetI-like_sf"/>
</dbReference>
<evidence type="ECO:0000256" key="5">
    <source>
        <dbReference type="ARBA" id="ARBA00022989"/>
    </source>
</evidence>
<dbReference type="InterPro" id="IPR000515">
    <property type="entry name" value="MetI-like"/>
</dbReference>
<feature type="transmembrane region" description="Helical" evidence="7">
    <location>
        <begin position="111"/>
        <end position="131"/>
    </location>
</feature>
<dbReference type="EMBL" id="JBHMAG010000003">
    <property type="protein sequence ID" value="MFB9750435.1"/>
    <property type="molecule type" value="Genomic_DNA"/>
</dbReference>
<comment type="subcellular location">
    <subcellularLocation>
        <location evidence="1 7">Cell membrane</location>
        <topology evidence="1 7">Multi-pass membrane protein</topology>
    </subcellularLocation>
</comment>
<feature type="transmembrane region" description="Helical" evidence="7">
    <location>
        <begin position="137"/>
        <end position="156"/>
    </location>
</feature>
<evidence type="ECO:0000256" key="7">
    <source>
        <dbReference type="RuleBase" id="RU363032"/>
    </source>
</evidence>
<evidence type="ECO:0000256" key="6">
    <source>
        <dbReference type="ARBA" id="ARBA00023136"/>
    </source>
</evidence>
<proteinExistence type="inferred from homology"/>
<evidence type="ECO:0000256" key="3">
    <source>
        <dbReference type="ARBA" id="ARBA00022475"/>
    </source>
</evidence>
<dbReference type="PANTHER" id="PTHR30151">
    <property type="entry name" value="ALKANE SULFONATE ABC TRANSPORTER-RELATED, MEMBRANE SUBUNIT"/>
    <property type="match status" value="1"/>
</dbReference>
<dbReference type="Gene3D" id="1.10.3720.10">
    <property type="entry name" value="MetI-like"/>
    <property type="match status" value="1"/>
</dbReference>
<sequence length="267" mass="29401">MAKTNGRTGKPDIRSTMADLLLPWLVPALLIIAWQLTASLHLVSAKLFPTPLMIVEAGWKLLASGKLAHHMGISLQRALLGLLIGGSVGFLLGIANAAFKTSYRLFDTTIQMIRNIPHLALVPLVIIWIGIGETPKVFLVALGVLFPIYVNTYHGVRNVGRDLVEMGQVYGLRSRDIFFHILLPGALPSIFVGLRYALGVMWLTLIVAETIATNQGIGYLAMNAREFMQADIIILSIILYALFGKAADIAAKWLERRLLKWNSAYQS</sequence>
<name>A0ABV5VQ77_9BACL</name>
<comment type="similarity">
    <text evidence="7">Belongs to the binding-protein-dependent transport system permease family.</text>
</comment>
<keyword evidence="4 7" id="KW-0812">Transmembrane</keyword>
<evidence type="ECO:0000259" key="8">
    <source>
        <dbReference type="PROSITE" id="PS50928"/>
    </source>
</evidence>
<feature type="domain" description="ABC transmembrane type-1" evidence="8">
    <location>
        <begin position="71"/>
        <end position="251"/>
    </location>
</feature>
<feature type="transmembrane region" description="Helical" evidence="7">
    <location>
        <begin position="177"/>
        <end position="198"/>
    </location>
</feature>
<dbReference type="Pfam" id="PF00528">
    <property type="entry name" value="BPD_transp_1"/>
    <property type="match status" value="1"/>
</dbReference>
<dbReference type="PROSITE" id="PS50928">
    <property type="entry name" value="ABC_TM1"/>
    <property type="match status" value="1"/>
</dbReference>
<dbReference type="RefSeq" id="WP_344907188.1">
    <property type="nucleotide sequence ID" value="NZ_BAAAYO010000005.1"/>
</dbReference>
<evidence type="ECO:0000313" key="10">
    <source>
        <dbReference type="Proteomes" id="UP001589619"/>
    </source>
</evidence>
<feature type="transmembrane region" description="Helical" evidence="7">
    <location>
        <begin position="232"/>
        <end position="251"/>
    </location>
</feature>
<dbReference type="PANTHER" id="PTHR30151:SF38">
    <property type="entry name" value="ALIPHATIC SULFONATES TRANSPORT PERMEASE PROTEIN SSUC-RELATED"/>
    <property type="match status" value="1"/>
</dbReference>
<feature type="transmembrane region" description="Helical" evidence="7">
    <location>
        <begin position="78"/>
        <end position="99"/>
    </location>
</feature>
<comment type="caution">
    <text evidence="9">The sequence shown here is derived from an EMBL/GenBank/DDBJ whole genome shotgun (WGS) entry which is preliminary data.</text>
</comment>
<dbReference type="SUPFAM" id="SSF161098">
    <property type="entry name" value="MetI-like"/>
    <property type="match status" value="1"/>
</dbReference>
<organism evidence="9 10">
    <name type="scientific">Paenibacillus hodogayensis</name>
    <dbReference type="NCBI Taxonomy" id="279208"/>
    <lineage>
        <taxon>Bacteria</taxon>
        <taxon>Bacillati</taxon>
        <taxon>Bacillota</taxon>
        <taxon>Bacilli</taxon>
        <taxon>Bacillales</taxon>
        <taxon>Paenibacillaceae</taxon>
        <taxon>Paenibacillus</taxon>
    </lineage>
</organism>
<evidence type="ECO:0000313" key="9">
    <source>
        <dbReference type="EMBL" id="MFB9750435.1"/>
    </source>
</evidence>
<dbReference type="Proteomes" id="UP001589619">
    <property type="component" value="Unassembled WGS sequence"/>
</dbReference>
<keyword evidence="6 7" id="KW-0472">Membrane</keyword>
<keyword evidence="10" id="KW-1185">Reference proteome</keyword>